<reference evidence="2 3" key="1">
    <citation type="submission" date="2018-07" db="EMBL/GenBank/DDBJ databases">
        <title>Dyadobacter roseus sp. nov., isolated from rose rhizosphere soil.</title>
        <authorList>
            <person name="Chen L."/>
        </authorList>
    </citation>
    <scope>NUCLEOTIDE SEQUENCE [LARGE SCALE GENOMIC DNA]</scope>
    <source>
        <strain evidence="2 3">RS19</strain>
    </source>
</reference>
<dbReference type="PROSITE" id="PS50005">
    <property type="entry name" value="TPR"/>
    <property type="match status" value="6"/>
</dbReference>
<keyword evidence="1" id="KW-0802">TPR repeat</keyword>
<feature type="repeat" description="TPR" evidence="1">
    <location>
        <begin position="165"/>
        <end position="198"/>
    </location>
</feature>
<dbReference type="OrthoDB" id="9780183at2"/>
<sequence length="344" mass="38840">MNFQFLNRYLLIILVITSIGCGNQRKKDAADFFLKANHAFQQKNYTEALRLYDEAINKNPDFADAYMNKGICLMKMSQPADAYEILTEAIRIDPTLTQANLVRAEVALNLGRTAEADADLKLIEKDYKDSSRYFLIRGDLFQARNESALSVSDYDRAITLDSTNTEALVNRGALYYNQANYALAQHDFRRALTIRPSQIEALNNLGLIAIHQHKHDEALRLFDQILYLNPANALALNNKGYTLLQLGRLDEAVKLIDRSLDIMPENGYALRNMGIYHMKSGDVEKALAEYNKAIEIAEPVEELYGLTGQAYFKKGDSSNACKIWKQGSVLKDALAISELKLHCK</sequence>
<evidence type="ECO:0000313" key="3">
    <source>
        <dbReference type="Proteomes" id="UP000256373"/>
    </source>
</evidence>
<dbReference type="Proteomes" id="UP000256373">
    <property type="component" value="Unassembled WGS sequence"/>
</dbReference>
<feature type="repeat" description="TPR" evidence="1">
    <location>
        <begin position="199"/>
        <end position="232"/>
    </location>
</feature>
<dbReference type="InterPro" id="IPR011990">
    <property type="entry name" value="TPR-like_helical_dom_sf"/>
</dbReference>
<feature type="repeat" description="TPR" evidence="1">
    <location>
        <begin position="233"/>
        <end position="266"/>
    </location>
</feature>
<evidence type="ECO:0000256" key="1">
    <source>
        <dbReference type="PROSITE-ProRule" id="PRU00339"/>
    </source>
</evidence>
<dbReference type="InterPro" id="IPR019734">
    <property type="entry name" value="TPR_rpt"/>
</dbReference>
<comment type="caution">
    <text evidence="2">The sequence shown here is derived from an EMBL/GenBank/DDBJ whole genome shotgun (WGS) entry which is preliminary data.</text>
</comment>
<protein>
    <submittedName>
        <fullName evidence="2">Uncharacterized protein</fullName>
    </submittedName>
</protein>
<accession>A0A3D8YGZ2</accession>
<dbReference type="PANTHER" id="PTHR44523:SF1">
    <property type="entry name" value="TETRATRICOPEPTIDE REPEAT PROTEIN 13"/>
    <property type="match status" value="1"/>
</dbReference>
<dbReference type="Gene3D" id="1.25.40.10">
    <property type="entry name" value="Tetratricopeptide repeat domain"/>
    <property type="match status" value="3"/>
</dbReference>
<dbReference type="Pfam" id="PF13424">
    <property type="entry name" value="TPR_12"/>
    <property type="match status" value="1"/>
</dbReference>
<dbReference type="SUPFAM" id="SSF48452">
    <property type="entry name" value="TPR-like"/>
    <property type="match status" value="1"/>
</dbReference>
<feature type="repeat" description="TPR" evidence="1">
    <location>
        <begin position="63"/>
        <end position="96"/>
    </location>
</feature>
<dbReference type="EMBL" id="QNUL01000001">
    <property type="protein sequence ID" value="REA64064.1"/>
    <property type="molecule type" value="Genomic_DNA"/>
</dbReference>
<feature type="repeat" description="TPR" evidence="1">
    <location>
        <begin position="29"/>
        <end position="62"/>
    </location>
</feature>
<dbReference type="AlphaFoldDB" id="A0A3D8YGZ2"/>
<gene>
    <name evidence="2" type="ORF">DSL64_00425</name>
</gene>
<dbReference type="PANTHER" id="PTHR44523">
    <property type="entry name" value="TETRATRICOPEPTIDE REPEAT PROTEIN 13"/>
    <property type="match status" value="1"/>
</dbReference>
<feature type="repeat" description="TPR" evidence="1">
    <location>
        <begin position="267"/>
        <end position="300"/>
    </location>
</feature>
<dbReference type="SMART" id="SM00028">
    <property type="entry name" value="TPR"/>
    <property type="match status" value="8"/>
</dbReference>
<keyword evidence="3" id="KW-1185">Reference proteome</keyword>
<organism evidence="2 3">
    <name type="scientific">Dyadobacter luteus</name>
    <dbReference type="NCBI Taxonomy" id="2259619"/>
    <lineage>
        <taxon>Bacteria</taxon>
        <taxon>Pseudomonadati</taxon>
        <taxon>Bacteroidota</taxon>
        <taxon>Cytophagia</taxon>
        <taxon>Cytophagales</taxon>
        <taxon>Spirosomataceae</taxon>
        <taxon>Dyadobacter</taxon>
    </lineage>
</organism>
<evidence type="ECO:0000313" key="2">
    <source>
        <dbReference type="EMBL" id="REA64064.1"/>
    </source>
</evidence>
<dbReference type="Pfam" id="PF13432">
    <property type="entry name" value="TPR_16"/>
    <property type="match status" value="2"/>
</dbReference>
<name>A0A3D8YGZ2_9BACT</name>
<proteinExistence type="predicted"/>